<keyword evidence="3" id="KW-1185">Reference proteome</keyword>
<evidence type="ECO:0000256" key="1">
    <source>
        <dbReference type="SAM" id="MobiDB-lite"/>
    </source>
</evidence>
<organism evidence="2 3">
    <name type="scientific">Portunus trituberculatus</name>
    <name type="common">Swimming crab</name>
    <name type="synonym">Neptunus trituberculatus</name>
    <dbReference type="NCBI Taxonomy" id="210409"/>
    <lineage>
        <taxon>Eukaryota</taxon>
        <taxon>Metazoa</taxon>
        <taxon>Ecdysozoa</taxon>
        <taxon>Arthropoda</taxon>
        <taxon>Crustacea</taxon>
        <taxon>Multicrustacea</taxon>
        <taxon>Malacostraca</taxon>
        <taxon>Eumalacostraca</taxon>
        <taxon>Eucarida</taxon>
        <taxon>Decapoda</taxon>
        <taxon>Pleocyemata</taxon>
        <taxon>Brachyura</taxon>
        <taxon>Eubrachyura</taxon>
        <taxon>Portunoidea</taxon>
        <taxon>Portunidae</taxon>
        <taxon>Portuninae</taxon>
        <taxon>Portunus</taxon>
    </lineage>
</organism>
<evidence type="ECO:0000313" key="3">
    <source>
        <dbReference type="Proteomes" id="UP000324222"/>
    </source>
</evidence>
<proteinExistence type="predicted"/>
<feature type="region of interest" description="Disordered" evidence="1">
    <location>
        <begin position="75"/>
        <end position="188"/>
    </location>
</feature>
<protein>
    <submittedName>
        <fullName evidence="2">OTU domain-containing protein 5</fullName>
    </submittedName>
</protein>
<feature type="compositionally biased region" description="Low complexity" evidence="1">
    <location>
        <begin position="119"/>
        <end position="133"/>
    </location>
</feature>
<reference evidence="2 3" key="1">
    <citation type="submission" date="2019-05" db="EMBL/GenBank/DDBJ databases">
        <title>Another draft genome of Portunus trituberculatus and its Hox gene families provides insights of decapod evolution.</title>
        <authorList>
            <person name="Jeong J.-H."/>
            <person name="Song I."/>
            <person name="Kim S."/>
            <person name="Choi T."/>
            <person name="Kim D."/>
            <person name="Ryu S."/>
            <person name="Kim W."/>
        </authorList>
    </citation>
    <scope>NUCLEOTIDE SEQUENCE [LARGE SCALE GENOMIC DNA]</scope>
    <source>
        <tissue evidence="2">Muscle</tissue>
    </source>
</reference>
<feature type="compositionally biased region" description="Polar residues" evidence="1">
    <location>
        <begin position="24"/>
        <end position="33"/>
    </location>
</feature>
<dbReference type="Proteomes" id="UP000324222">
    <property type="component" value="Unassembled WGS sequence"/>
</dbReference>
<dbReference type="OrthoDB" id="409956at2759"/>
<accession>A0A5B7CFC5</accession>
<name>A0A5B7CFC5_PORTR</name>
<gene>
    <name evidence="2" type="primary">Otud5</name>
    <name evidence="2" type="ORF">E2C01_000535</name>
</gene>
<feature type="compositionally biased region" description="Polar residues" evidence="1">
    <location>
        <begin position="145"/>
        <end position="157"/>
    </location>
</feature>
<comment type="caution">
    <text evidence="2">The sequence shown here is derived from an EMBL/GenBank/DDBJ whole genome shotgun (WGS) entry which is preliminary data.</text>
</comment>
<dbReference type="EMBL" id="VSRR010000013">
    <property type="protein sequence ID" value="MPC07965.1"/>
    <property type="molecule type" value="Genomic_DNA"/>
</dbReference>
<dbReference type="AlphaFoldDB" id="A0A5B7CFC5"/>
<feature type="region of interest" description="Disordered" evidence="1">
    <location>
        <begin position="1"/>
        <end position="51"/>
    </location>
</feature>
<evidence type="ECO:0000313" key="2">
    <source>
        <dbReference type="EMBL" id="MPC07965.1"/>
    </source>
</evidence>
<sequence length="223" mass="23821">MTILPKKKPQQASGGAEGEAGESNTPSNHQHQMTMGALPMPTHLQAMLEDKIRATDYEATSEAIEEQVAHESYLQWLRENDQRSKGQRSPSSTSSSEAADRCPRGRSSPLHQTPPAEGSSDTSRSSPRSSQCSGELPRLPPRGATPTSPRGSSSSKDAPTPGPEHYPAVPGSSKDPMPSSSGHSVSIGDFTVNERASFLNHLPPHIFGSRAPVARRTICFASE</sequence>